<dbReference type="AlphaFoldDB" id="A0A328TU52"/>
<comment type="caution">
    <text evidence="1">The sequence shown here is derived from an EMBL/GenBank/DDBJ whole genome shotgun (WGS) entry which is preliminary data.</text>
</comment>
<gene>
    <name evidence="1" type="ORF">DL346_26695</name>
</gene>
<sequence>MYKLMLVMPMMVVWMLLHALQTDEELAVAALFQGKHAVNRAAHAAAQQIDTAALAEGRLQIDERAAIEAAALYLQRNLQLDESGRPLPGTYLREKVEVVEFKVINGDRSFPYTYRNDSLDYEVTLRRPGVILIAKVVYPRVFTVIEPIEWTIKGAAELTSG</sequence>
<dbReference type="Proteomes" id="UP000249260">
    <property type="component" value="Unassembled WGS sequence"/>
</dbReference>
<organism evidence="1 2">
    <name type="scientific">Paenibacillus montanisoli</name>
    <dbReference type="NCBI Taxonomy" id="2081970"/>
    <lineage>
        <taxon>Bacteria</taxon>
        <taxon>Bacillati</taxon>
        <taxon>Bacillota</taxon>
        <taxon>Bacilli</taxon>
        <taxon>Bacillales</taxon>
        <taxon>Paenibacillaceae</taxon>
        <taxon>Paenibacillus</taxon>
    </lineage>
</organism>
<keyword evidence="2" id="KW-1185">Reference proteome</keyword>
<name>A0A328TU52_9BACL</name>
<proteinExistence type="predicted"/>
<accession>A0A328TU52</accession>
<reference evidence="1 2" key="1">
    <citation type="submission" date="2018-06" db="EMBL/GenBank/DDBJ databases">
        <title>Paenibacillus montanisoli sp. nov., isolated from mountain area soil.</title>
        <authorList>
            <person name="Wu M."/>
        </authorList>
    </citation>
    <scope>NUCLEOTIDE SEQUENCE [LARGE SCALE GENOMIC DNA]</scope>
    <source>
        <strain evidence="1 2">RA17</strain>
    </source>
</reference>
<dbReference type="OrthoDB" id="1739152at2"/>
<evidence type="ECO:0000313" key="1">
    <source>
        <dbReference type="EMBL" id="RAP73840.1"/>
    </source>
</evidence>
<dbReference type="EMBL" id="QLUW01000006">
    <property type="protein sequence ID" value="RAP73840.1"/>
    <property type="molecule type" value="Genomic_DNA"/>
</dbReference>
<dbReference type="RefSeq" id="WP_112885423.1">
    <property type="nucleotide sequence ID" value="NZ_QLUW01000006.1"/>
</dbReference>
<protein>
    <submittedName>
        <fullName evidence="1">Uncharacterized protein</fullName>
    </submittedName>
</protein>
<evidence type="ECO:0000313" key="2">
    <source>
        <dbReference type="Proteomes" id="UP000249260"/>
    </source>
</evidence>